<dbReference type="Pfam" id="PF01177">
    <property type="entry name" value="Asp_Glu_race"/>
    <property type="match status" value="1"/>
</dbReference>
<reference evidence="2 3" key="1">
    <citation type="submission" date="2023-08" db="EMBL/GenBank/DDBJ databases">
        <authorList>
            <person name="Sharma P."/>
            <person name="Verma V."/>
            <person name="Mohan M.K."/>
            <person name="Dubey A.K."/>
        </authorList>
    </citation>
    <scope>NUCLEOTIDE SEQUENCE [LARGE SCALE GENOMIC DNA]</scope>
    <source>
        <strain evidence="2 3">ADP4</strain>
    </source>
</reference>
<dbReference type="PANTHER" id="PTHR28047:SF5">
    <property type="entry name" value="PROTEIN DCG1"/>
    <property type="match status" value="1"/>
</dbReference>
<accession>A0ABU7WQQ6</accession>
<dbReference type="EMBL" id="JAVFKM010000004">
    <property type="protein sequence ID" value="MEF3113865.1"/>
    <property type="molecule type" value="Genomic_DNA"/>
</dbReference>
<dbReference type="Proteomes" id="UP001348265">
    <property type="component" value="Unassembled WGS sequence"/>
</dbReference>
<dbReference type="RefSeq" id="WP_331786443.1">
    <property type="nucleotide sequence ID" value="NZ_JAVFKM010000004.1"/>
</dbReference>
<gene>
    <name evidence="2" type="ORF">RB636_11775</name>
</gene>
<comment type="similarity">
    <text evidence="1">Belongs to the HyuE racemase family.</text>
</comment>
<comment type="caution">
    <text evidence="2">The sequence shown here is derived from an EMBL/GenBank/DDBJ whole genome shotgun (WGS) entry which is preliminary data.</text>
</comment>
<organism evidence="2 3">
    <name type="scientific">Streptomyces chrestomyceticus</name>
    <dbReference type="NCBI Taxonomy" id="68185"/>
    <lineage>
        <taxon>Bacteria</taxon>
        <taxon>Bacillati</taxon>
        <taxon>Actinomycetota</taxon>
        <taxon>Actinomycetes</taxon>
        <taxon>Kitasatosporales</taxon>
        <taxon>Streptomycetaceae</taxon>
        <taxon>Streptomyces</taxon>
    </lineage>
</organism>
<sequence>MRLTVVLPGFAEHVATVREESGAWAGDGVGVDVVAAAVPGEMSASRYGLAVAGPALLAEVVRAARSGSDGVLIDCAAEPVVHAAREVVDVPVVGGLLPALHVAMNLGPRVGVLTTLPSTASVFRQLLAREGVSGRCRVVLVPDSGREPGFEARALVRALCAGAEQAVASGEADVLVLSCTGLSGAARAVQDHLAGRGPFVPVVDLTGAALMLLENMVRLGVRPSRTAYPPAVAAPDGL</sequence>
<dbReference type="PANTHER" id="PTHR28047">
    <property type="entry name" value="PROTEIN DCG1"/>
    <property type="match status" value="1"/>
</dbReference>
<evidence type="ECO:0000313" key="2">
    <source>
        <dbReference type="EMBL" id="MEF3113865.1"/>
    </source>
</evidence>
<dbReference type="InterPro" id="IPR053714">
    <property type="entry name" value="Iso_Racemase_Enz_sf"/>
</dbReference>
<keyword evidence="3" id="KW-1185">Reference proteome</keyword>
<dbReference type="InterPro" id="IPR052186">
    <property type="entry name" value="Hydantoin_racemase-like"/>
</dbReference>
<dbReference type="Gene3D" id="3.40.50.12500">
    <property type="match status" value="1"/>
</dbReference>
<protein>
    <submittedName>
        <fullName evidence="2">Aspartate/glutamate racemase family protein</fullName>
    </submittedName>
</protein>
<evidence type="ECO:0000313" key="3">
    <source>
        <dbReference type="Proteomes" id="UP001348265"/>
    </source>
</evidence>
<evidence type="ECO:0000256" key="1">
    <source>
        <dbReference type="ARBA" id="ARBA00038414"/>
    </source>
</evidence>
<name>A0ABU7WQQ6_9ACTN</name>
<proteinExistence type="inferred from homology"/>
<dbReference type="InterPro" id="IPR015942">
    <property type="entry name" value="Asp/Glu/hydantoin_racemase"/>
</dbReference>